<dbReference type="SMART" id="SM00855">
    <property type="entry name" value="PGAM"/>
    <property type="match status" value="1"/>
</dbReference>
<dbReference type="EMBL" id="JAODBU010000011">
    <property type="protein sequence ID" value="MCT7399664.1"/>
    <property type="molecule type" value="Genomic_DNA"/>
</dbReference>
<dbReference type="InterPro" id="IPR050275">
    <property type="entry name" value="PGM_Phosphatase"/>
</dbReference>
<dbReference type="Proteomes" id="UP001431199">
    <property type="component" value="Unassembled WGS sequence"/>
</dbReference>
<evidence type="ECO:0000313" key="1">
    <source>
        <dbReference type="EMBL" id="MCT7399664.1"/>
    </source>
</evidence>
<keyword evidence="2" id="KW-1185">Reference proteome</keyword>
<name>A0ABT2M2B5_9FIRM</name>
<dbReference type="Gene3D" id="3.40.50.1240">
    <property type="entry name" value="Phosphoglycerate mutase-like"/>
    <property type="match status" value="1"/>
</dbReference>
<dbReference type="CDD" id="cd07067">
    <property type="entry name" value="HP_PGM_like"/>
    <property type="match status" value="1"/>
</dbReference>
<organism evidence="1 2">
    <name type="scientific">Eubacterium album</name>
    <dbReference type="NCBI Taxonomy" id="2978477"/>
    <lineage>
        <taxon>Bacteria</taxon>
        <taxon>Bacillati</taxon>
        <taxon>Bacillota</taxon>
        <taxon>Clostridia</taxon>
        <taxon>Eubacteriales</taxon>
        <taxon>Eubacteriaceae</taxon>
        <taxon>Eubacterium</taxon>
    </lineage>
</organism>
<dbReference type="Pfam" id="PF00300">
    <property type="entry name" value="His_Phos_1"/>
    <property type="match status" value="1"/>
</dbReference>
<evidence type="ECO:0000313" key="2">
    <source>
        <dbReference type="Proteomes" id="UP001431199"/>
    </source>
</evidence>
<accession>A0ABT2M2B5</accession>
<reference evidence="1" key="1">
    <citation type="submission" date="2022-09" db="EMBL/GenBank/DDBJ databases">
        <title>Eubacterium sp. LFL-14 isolated from human feces.</title>
        <authorList>
            <person name="Liu F."/>
        </authorList>
    </citation>
    <scope>NUCLEOTIDE SEQUENCE</scope>
    <source>
        <strain evidence="1">LFL-14</strain>
    </source>
</reference>
<dbReference type="InterPro" id="IPR013078">
    <property type="entry name" value="His_Pase_superF_clade-1"/>
</dbReference>
<dbReference type="PANTHER" id="PTHR48100">
    <property type="entry name" value="BROAD-SPECIFICITY PHOSPHATASE YOR283W-RELATED"/>
    <property type="match status" value="1"/>
</dbReference>
<proteinExistence type="predicted"/>
<dbReference type="RefSeq" id="WP_178514684.1">
    <property type="nucleotide sequence ID" value="NZ_JAODBU010000011.1"/>
</dbReference>
<dbReference type="InterPro" id="IPR029033">
    <property type="entry name" value="His_PPase_superfam"/>
</dbReference>
<comment type="caution">
    <text evidence="1">The sequence shown here is derived from an EMBL/GenBank/DDBJ whole genome shotgun (WGS) entry which is preliminary data.</text>
</comment>
<protein>
    <submittedName>
        <fullName evidence="1">Phosphoglycerate mutase family protein</fullName>
    </submittedName>
</protein>
<gene>
    <name evidence="1" type="ORF">N5B56_11295</name>
</gene>
<dbReference type="SUPFAM" id="SSF53254">
    <property type="entry name" value="Phosphoglycerate mutase-like"/>
    <property type="match status" value="1"/>
</dbReference>
<sequence length="244" mass="28746">MRIIIVRHGEPNYEIDSLTEKGWKEAELASRKLQKLNIDNIYVSPLGRAKDTCSLTEKAIGMKAVEKEWLREFMSPLQDEMMKEEGNSVVWDQLPKTWTSDSRYFNYDEWYKTSFMKKWKVKEEYDWVTGEFDKLLKEHGYERNGNYYKVNNANEKTLVFFCHFGLEAVLLSHLMLISPMNLWHGFCAAPSSITTIYSEERRKGEAFFRAAQIGDVSHLYVANEEPSFAARFCETYENKEQRHD</sequence>